<dbReference type="GO" id="GO:0035438">
    <property type="term" value="F:cyclic-di-GMP binding"/>
    <property type="evidence" value="ECO:0007669"/>
    <property type="project" value="InterPro"/>
</dbReference>
<reference evidence="4 5" key="1">
    <citation type="journal article" date="1994" name="Int. J. Syst. Bacteriol.">
        <title>Phylogenetic positions of novel aerobic, bacteriochlorophyll a-containing bacteria and description of Roseococcus thiosulfatophilus gen. nov., sp. nov., Erythromicrobium ramosum gen. nov., sp. nov., and Erythrobacter litoralis sp. nov.</title>
        <authorList>
            <person name="Yurkov V."/>
            <person name="Stackebrandt E."/>
            <person name="Holmes A."/>
            <person name="Fuerst J.A."/>
            <person name="Hugenholtz P."/>
            <person name="Golecki J."/>
            <person name="Gad'on N."/>
            <person name="Gorlenko V.M."/>
            <person name="Kompantseva E.I."/>
            <person name="Drews G."/>
        </authorList>
    </citation>
    <scope>NUCLEOTIDE SEQUENCE [LARGE SCALE GENOMIC DNA]</scope>
    <source>
        <strain evidence="4 5">KR-99</strain>
    </source>
</reference>
<accession>A0A7V8RCJ5</accession>
<gene>
    <name evidence="4" type="ORF">FG486_06195</name>
</gene>
<dbReference type="Pfam" id="PF07238">
    <property type="entry name" value="PilZ"/>
    <property type="match status" value="1"/>
</dbReference>
<organism evidence="4 5">
    <name type="scientific">Sphingomonas ursincola</name>
    <dbReference type="NCBI Taxonomy" id="56361"/>
    <lineage>
        <taxon>Bacteria</taxon>
        <taxon>Pseudomonadati</taxon>
        <taxon>Pseudomonadota</taxon>
        <taxon>Alphaproteobacteria</taxon>
        <taxon>Sphingomonadales</taxon>
        <taxon>Sphingomonadaceae</taxon>
        <taxon>Sphingomonas</taxon>
    </lineage>
</organism>
<proteinExistence type="predicted"/>
<keyword evidence="2" id="KW-1133">Transmembrane helix</keyword>
<protein>
    <submittedName>
        <fullName evidence="4">PilZ domain-containing protein</fullName>
    </submittedName>
</protein>
<evidence type="ECO:0000259" key="3">
    <source>
        <dbReference type="Pfam" id="PF07238"/>
    </source>
</evidence>
<keyword evidence="2" id="KW-0472">Membrane</keyword>
<dbReference type="RefSeq" id="WP_277816970.1">
    <property type="nucleotide sequence ID" value="NZ_BAAAGB010000001.1"/>
</dbReference>
<dbReference type="InterPro" id="IPR009875">
    <property type="entry name" value="PilZ_domain"/>
</dbReference>
<evidence type="ECO:0000313" key="5">
    <source>
        <dbReference type="Proteomes" id="UP000589292"/>
    </source>
</evidence>
<name>A0A7V8RCJ5_9SPHN</name>
<evidence type="ECO:0000256" key="1">
    <source>
        <dbReference type="SAM" id="MobiDB-lite"/>
    </source>
</evidence>
<feature type="region of interest" description="Disordered" evidence="1">
    <location>
        <begin position="1"/>
        <end position="22"/>
    </location>
</feature>
<evidence type="ECO:0000313" key="4">
    <source>
        <dbReference type="EMBL" id="MBA1373923.1"/>
    </source>
</evidence>
<feature type="domain" description="PilZ" evidence="3">
    <location>
        <begin position="16"/>
        <end position="98"/>
    </location>
</feature>
<dbReference type="Proteomes" id="UP000589292">
    <property type="component" value="Unassembled WGS sequence"/>
</dbReference>
<feature type="transmembrane region" description="Helical" evidence="2">
    <location>
        <begin position="133"/>
        <end position="151"/>
    </location>
</feature>
<dbReference type="SUPFAM" id="SSF141371">
    <property type="entry name" value="PilZ domain-like"/>
    <property type="match status" value="1"/>
</dbReference>
<keyword evidence="5" id="KW-1185">Reference proteome</keyword>
<keyword evidence="2" id="KW-0812">Transmembrane</keyword>
<dbReference type="Gene3D" id="2.40.10.220">
    <property type="entry name" value="predicted glycosyltransferase like domains"/>
    <property type="match status" value="1"/>
</dbReference>
<sequence length="155" mass="17247">MAILNRQPDTSARASRRASDRHRLSLGLSGESGDGDWLDILVDDLSAGGFSVQLRRQLNVGDLITVNLPDATQINARIVWQKGSRSGCKFERNLSRAELAVARLKAEPRVDGGKAGYHPEDEDQQRYPRRIRALIWIAGATIPWVVAYLLFANRP</sequence>
<comment type="caution">
    <text evidence="4">The sequence shown here is derived from an EMBL/GenBank/DDBJ whole genome shotgun (WGS) entry which is preliminary data.</text>
</comment>
<evidence type="ECO:0000256" key="2">
    <source>
        <dbReference type="SAM" id="Phobius"/>
    </source>
</evidence>
<dbReference type="EMBL" id="VDES01000002">
    <property type="protein sequence ID" value="MBA1373923.1"/>
    <property type="molecule type" value="Genomic_DNA"/>
</dbReference>
<dbReference type="AlphaFoldDB" id="A0A7V8RCJ5"/>